<accession>A0ABX9DAP4</accession>
<dbReference type="EMBL" id="MUAV01000068">
    <property type="protein sequence ID" value="RAP39392.1"/>
    <property type="molecule type" value="Genomic_DNA"/>
</dbReference>
<name>A0ABX9DAP4_9RHOB</name>
<proteinExistence type="predicted"/>
<evidence type="ECO:0000313" key="2">
    <source>
        <dbReference type="Proteomes" id="UP000248659"/>
    </source>
</evidence>
<dbReference type="Proteomes" id="UP000248659">
    <property type="component" value="Unassembled WGS sequence"/>
</dbReference>
<keyword evidence="2" id="KW-1185">Reference proteome</keyword>
<gene>
    <name evidence="1" type="ORF">BYZ73_20800</name>
</gene>
<reference evidence="1 2" key="1">
    <citation type="submission" date="2017-01" db="EMBL/GenBank/DDBJ databases">
        <title>Genome sequence of Rhodovulum viride JA756.</title>
        <authorList>
            <person name="Lakshmi K.V."/>
            <person name="Tushar L.D."/>
            <person name="Sasikala C."/>
            <person name="Venkataramana C."/>
        </authorList>
    </citation>
    <scope>NUCLEOTIDE SEQUENCE [LARGE SCALE GENOMIC DNA]</scope>
    <source>
        <strain evidence="1 2">JA756</strain>
    </source>
</reference>
<evidence type="ECO:0008006" key="3">
    <source>
        <dbReference type="Google" id="ProtNLM"/>
    </source>
</evidence>
<protein>
    <recommendedName>
        <fullName evidence="3">Helix-turn-helix protein</fullName>
    </recommendedName>
</protein>
<dbReference type="RefSeq" id="WP_146746381.1">
    <property type="nucleotide sequence ID" value="NZ_MUAV01000068.1"/>
</dbReference>
<organism evidence="1 2">
    <name type="scientific">Rhodovulum viride</name>
    <dbReference type="NCBI Taxonomy" id="1231134"/>
    <lineage>
        <taxon>Bacteria</taxon>
        <taxon>Pseudomonadati</taxon>
        <taxon>Pseudomonadota</taxon>
        <taxon>Alphaproteobacteria</taxon>
        <taxon>Rhodobacterales</taxon>
        <taxon>Paracoccaceae</taxon>
        <taxon>Rhodovulum</taxon>
    </lineage>
</organism>
<comment type="caution">
    <text evidence="1">The sequence shown here is derived from an EMBL/GenBank/DDBJ whole genome shotgun (WGS) entry which is preliminary data.</text>
</comment>
<evidence type="ECO:0000313" key="1">
    <source>
        <dbReference type="EMBL" id="RAP39392.1"/>
    </source>
</evidence>
<sequence length="72" mass="7992">MNSLAHYIHGSAEQLTHEQWARRFGISRSHFTMLRNGTAQPSKKLMVRIEEETSGAVSVASWFRAGMSGDAA</sequence>